<comment type="caution">
    <text evidence="4">The sequence shown here is derived from an EMBL/GenBank/DDBJ whole genome shotgun (WGS) entry which is preliminary data.</text>
</comment>
<name>A0A2N8KXP3_9BURK</name>
<dbReference type="InterPro" id="IPR050595">
    <property type="entry name" value="Bact_response_regulator"/>
</dbReference>
<evidence type="ECO:0000313" key="5">
    <source>
        <dbReference type="Proteomes" id="UP000235916"/>
    </source>
</evidence>
<feature type="domain" description="Response regulatory" evidence="3">
    <location>
        <begin position="3"/>
        <end position="123"/>
    </location>
</feature>
<dbReference type="OrthoDB" id="9800897at2"/>
<dbReference type="GO" id="GO:0000160">
    <property type="term" value="P:phosphorelay signal transduction system"/>
    <property type="evidence" value="ECO:0007669"/>
    <property type="project" value="InterPro"/>
</dbReference>
<evidence type="ECO:0000259" key="3">
    <source>
        <dbReference type="PROSITE" id="PS50110"/>
    </source>
</evidence>
<keyword evidence="1 2" id="KW-0597">Phosphoprotein</keyword>
<dbReference type="Pfam" id="PF00072">
    <property type="entry name" value="Response_reg"/>
    <property type="match status" value="1"/>
</dbReference>
<dbReference type="InterPro" id="IPR001789">
    <property type="entry name" value="Sig_transdc_resp-reg_receiver"/>
</dbReference>
<dbReference type="AlphaFoldDB" id="A0A2N8KXP3"/>
<keyword evidence="5" id="KW-1185">Reference proteome</keyword>
<dbReference type="PROSITE" id="PS50110">
    <property type="entry name" value="RESPONSE_REGULATORY"/>
    <property type="match status" value="1"/>
</dbReference>
<protein>
    <submittedName>
        <fullName evidence="4">Two-component system response regulator</fullName>
    </submittedName>
</protein>
<organism evidence="4 5">
    <name type="scientific">Kinneretia aquatilis</name>
    <dbReference type="NCBI Taxonomy" id="2070761"/>
    <lineage>
        <taxon>Bacteria</taxon>
        <taxon>Pseudomonadati</taxon>
        <taxon>Pseudomonadota</taxon>
        <taxon>Betaproteobacteria</taxon>
        <taxon>Burkholderiales</taxon>
        <taxon>Sphaerotilaceae</taxon>
        <taxon>Roseateles</taxon>
    </lineage>
</organism>
<proteinExistence type="predicted"/>
<gene>
    <name evidence="4" type="ORF">C1O66_12340</name>
</gene>
<accession>A0A2N8KXP3</accession>
<dbReference type="EMBL" id="POSP01000003">
    <property type="protein sequence ID" value="PND38233.1"/>
    <property type="molecule type" value="Genomic_DNA"/>
</dbReference>
<dbReference type="PANTHER" id="PTHR44591:SF3">
    <property type="entry name" value="RESPONSE REGULATORY DOMAIN-CONTAINING PROTEIN"/>
    <property type="match status" value="1"/>
</dbReference>
<dbReference type="SUPFAM" id="SSF52172">
    <property type="entry name" value="CheY-like"/>
    <property type="match status" value="1"/>
</dbReference>
<dbReference type="InterPro" id="IPR011006">
    <property type="entry name" value="CheY-like_superfamily"/>
</dbReference>
<dbReference type="RefSeq" id="WP_102768152.1">
    <property type="nucleotide sequence ID" value="NZ_POSP01000003.1"/>
</dbReference>
<dbReference type="SMART" id="SM00448">
    <property type="entry name" value="REC"/>
    <property type="match status" value="1"/>
</dbReference>
<reference evidence="4 5" key="1">
    <citation type="submission" date="2018-01" db="EMBL/GenBank/DDBJ databases">
        <title>Draft genome sequence of Paucibacter aquatile CR182 isolated from freshwater of the Nakdong River.</title>
        <authorList>
            <person name="Choi A."/>
            <person name="Chung E.J."/>
        </authorList>
    </citation>
    <scope>NUCLEOTIDE SEQUENCE [LARGE SCALE GENOMIC DNA]</scope>
    <source>
        <strain evidence="4 5">CR182</strain>
    </source>
</reference>
<dbReference type="Gene3D" id="3.40.50.2300">
    <property type="match status" value="1"/>
</dbReference>
<sequence length="127" mass="14014">MKKILIVDDNPDIRALLHATLDLAQSFEIHEATNGVTAVEQAAIIKPDLVLMDIMMPGEFDGLEACRRIKQLTLDHGLPPKVLLVSAKPRDQVRQQLDEVGADEFMAKPFGPAQLVACIMALFQPKD</sequence>
<evidence type="ECO:0000256" key="1">
    <source>
        <dbReference type="ARBA" id="ARBA00022553"/>
    </source>
</evidence>
<dbReference type="PANTHER" id="PTHR44591">
    <property type="entry name" value="STRESS RESPONSE REGULATOR PROTEIN 1"/>
    <property type="match status" value="1"/>
</dbReference>
<evidence type="ECO:0000256" key="2">
    <source>
        <dbReference type="PROSITE-ProRule" id="PRU00169"/>
    </source>
</evidence>
<evidence type="ECO:0000313" key="4">
    <source>
        <dbReference type="EMBL" id="PND38233.1"/>
    </source>
</evidence>
<feature type="modified residue" description="4-aspartylphosphate" evidence="2">
    <location>
        <position position="53"/>
    </location>
</feature>
<dbReference type="Proteomes" id="UP000235916">
    <property type="component" value="Unassembled WGS sequence"/>
</dbReference>